<dbReference type="KEGG" id="llu:AKJ09_10338"/>
<dbReference type="EMBL" id="CP012333">
    <property type="protein sequence ID" value="AKV03675.1"/>
    <property type="molecule type" value="Genomic_DNA"/>
</dbReference>
<protein>
    <submittedName>
        <fullName evidence="3">Glycosyltransferase</fullName>
    </submittedName>
</protein>
<dbReference type="Pfam" id="PF13692">
    <property type="entry name" value="Glyco_trans_1_4"/>
    <property type="match status" value="1"/>
</dbReference>
<dbReference type="AlphaFoldDB" id="A0A0K1QE20"/>
<evidence type="ECO:0000256" key="1">
    <source>
        <dbReference type="ARBA" id="ARBA00022676"/>
    </source>
</evidence>
<dbReference type="CDD" id="cd03801">
    <property type="entry name" value="GT4_PimA-like"/>
    <property type="match status" value="1"/>
</dbReference>
<organism evidence="3 4">
    <name type="scientific">Labilithrix luteola</name>
    <dbReference type="NCBI Taxonomy" id="1391654"/>
    <lineage>
        <taxon>Bacteria</taxon>
        <taxon>Pseudomonadati</taxon>
        <taxon>Myxococcota</taxon>
        <taxon>Polyangia</taxon>
        <taxon>Polyangiales</taxon>
        <taxon>Labilitrichaceae</taxon>
        <taxon>Labilithrix</taxon>
    </lineage>
</organism>
<reference evidence="3 4" key="1">
    <citation type="submission" date="2015-08" db="EMBL/GenBank/DDBJ databases">
        <authorList>
            <person name="Babu N.S."/>
            <person name="Beckwith C.J."/>
            <person name="Beseler K.G."/>
            <person name="Brison A."/>
            <person name="Carone J.V."/>
            <person name="Caskin T.P."/>
            <person name="Diamond M."/>
            <person name="Durham M.E."/>
            <person name="Foxe J.M."/>
            <person name="Go M."/>
            <person name="Henderson B.A."/>
            <person name="Jones I.B."/>
            <person name="McGettigan J.A."/>
            <person name="Micheletti S.J."/>
            <person name="Nasrallah M.E."/>
            <person name="Ortiz D."/>
            <person name="Piller C.R."/>
            <person name="Privatt S.R."/>
            <person name="Schneider S.L."/>
            <person name="Sharp S."/>
            <person name="Smith T.C."/>
            <person name="Stanton J.D."/>
            <person name="Ullery H.E."/>
            <person name="Wilson R.J."/>
            <person name="Serrano M.G."/>
            <person name="Buck G."/>
            <person name="Lee V."/>
            <person name="Wang Y."/>
            <person name="Carvalho R."/>
            <person name="Voegtly L."/>
            <person name="Shi R."/>
            <person name="Duckworth R."/>
            <person name="Johnson A."/>
            <person name="Loviza R."/>
            <person name="Walstead R."/>
            <person name="Shah Z."/>
            <person name="Kiflezghi M."/>
            <person name="Wade K."/>
            <person name="Ball S.L."/>
            <person name="Bradley K.W."/>
            <person name="Asai D.J."/>
            <person name="Bowman C.A."/>
            <person name="Russell D.A."/>
            <person name="Pope W.H."/>
            <person name="Jacobs-Sera D."/>
            <person name="Hendrix R.W."/>
            <person name="Hatfull G.F."/>
        </authorList>
    </citation>
    <scope>NUCLEOTIDE SEQUENCE [LARGE SCALE GENOMIC DNA]</scope>
    <source>
        <strain evidence="3 4">DSM 27648</strain>
    </source>
</reference>
<evidence type="ECO:0000256" key="2">
    <source>
        <dbReference type="ARBA" id="ARBA00022679"/>
    </source>
</evidence>
<sequence>MLFVSKPIAPPWNDGSKNLVRDVATHLTRARPTVMTTKGAPALGSRVEMEAVYRDAGRFAPAATANARVALRLVVGDPKDIWHFVFAPNPLSSGVAEIARRARAAIGWRGKVVQTIASAPRNFDGIGRWLFGDMVVVLSDHTRGRLLGAGVSAEQIRVIPPCARAPRKLDALEAKRVRDQHGLGDGPIVLYPGDYEVSQGAQTVASSVPAIVKAVPEATVVFACRKKTEAANDAQSLVERELDRLGVANKTRHLGEVSDMADLLAIATVVAFPVDDLYGKVDLPLVLLEAMALGLPLVVCRGGPLEALEFAPMVDPGDHRALAKSVVELLENEDVARAVGAEGKRVYDARYTPEAVAAAYDDLYAECAELGG</sequence>
<keyword evidence="2 3" id="KW-0808">Transferase</keyword>
<dbReference type="STRING" id="1391654.AKJ09_10338"/>
<name>A0A0K1QE20_9BACT</name>
<evidence type="ECO:0000313" key="3">
    <source>
        <dbReference type="EMBL" id="AKV03675.1"/>
    </source>
</evidence>
<dbReference type="PANTHER" id="PTHR12526">
    <property type="entry name" value="GLYCOSYLTRANSFERASE"/>
    <property type="match status" value="1"/>
</dbReference>
<evidence type="ECO:0000313" key="4">
    <source>
        <dbReference type="Proteomes" id="UP000064967"/>
    </source>
</evidence>
<keyword evidence="1" id="KW-0328">Glycosyltransferase</keyword>
<keyword evidence="4" id="KW-1185">Reference proteome</keyword>
<gene>
    <name evidence="3" type="ORF">AKJ09_10338</name>
</gene>
<dbReference type="SUPFAM" id="SSF53756">
    <property type="entry name" value="UDP-Glycosyltransferase/glycogen phosphorylase"/>
    <property type="match status" value="1"/>
</dbReference>
<dbReference type="GO" id="GO:0016757">
    <property type="term" value="F:glycosyltransferase activity"/>
    <property type="evidence" value="ECO:0007669"/>
    <property type="project" value="UniProtKB-KW"/>
</dbReference>
<dbReference type="Gene3D" id="3.40.50.2000">
    <property type="entry name" value="Glycogen Phosphorylase B"/>
    <property type="match status" value="2"/>
</dbReference>
<dbReference type="PANTHER" id="PTHR12526:SF510">
    <property type="entry name" value="D-INOSITOL 3-PHOSPHATE GLYCOSYLTRANSFERASE"/>
    <property type="match status" value="1"/>
</dbReference>
<accession>A0A0K1QE20</accession>
<proteinExistence type="predicted"/>
<dbReference type="Proteomes" id="UP000064967">
    <property type="component" value="Chromosome"/>
</dbReference>